<sequence>MSKAVKSRKRSPRLTSPRHCQCLRRPSQLEMFPAVPSAELRGLFIPAPEDHTQQPEDGIDHPLRDEGHDNEPWIQRRFLHLQPDVASLKRQQLRGFIYGGPWRQNRRLSQENEL</sequence>
<gene>
    <name evidence="2" type="ORF">M408DRAFT_331840</name>
</gene>
<evidence type="ECO:0000256" key="1">
    <source>
        <dbReference type="SAM" id="MobiDB-lite"/>
    </source>
</evidence>
<evidence type="ECO:0000313" key="2">
    <source>
        <dbReference type="EMBL" id="KIM24325.1"/>
    </source>
</evidence>
<feature type="non-terminal residue" evidence="2">
    <location>
        <position position="114"/>
    </location>
</feature>
<proteinExistence type="predicted"/>
<evidence type="ECO:0000313" key="3">
    <source>
        <dbReference type="Proteomes" id="UP000054097"/>
    </source>
</evidence>
<keyword evidence="3" id="KW-1185">Reference proteome</keyword>
<feature type="region of interest" description="Disordered" evidence="1">
    <location>
        <begin position="48"/>
        <end position="69"/>
    </location>
</feature>
<dbReference type="EMBL" id="KN824325">
    <property type="protein sequence ID" value="KIM24325.1"/>
    <property type="molecule type" value="Genomic_DNA"/>
</dbReference>
<organism evidence="2 3">
    <name type="scientific">Serendipita vermifera MAFF 305830</name>
    <dbReference type="NCBI Taxonomy" id="933852"/>
    <lineage>
        <taxon>Eukaryota</taxon>
        <taxon>Fungi</taxon>
        <taxon>Dikarya</taxon>
        <taxon>Basidiomycota</taxon>
        <taxon>Agaricomycotina</taxon>
        <taxon>Agaricomycetes</taxon>
        <taxon>Sebacinales</taxon>
        <taxon>Serendipitaceae</taxon>
        <taxon>Serendipita</taxon>
    </lineage>
</organism>
<protein>
    <submittedName>
        <fullName evidence="2">Uncharacterized protein</fullName>
    </submittedName>
</protein>
<dbReference type="HOGENOM" id="CLU_139320_0_0_1"/>
<reference evidence="3" key="2">
    <citation type="submission" date="2015-01" db="EMBL/GenBank/DDBJ databases">
        <title>Evolutionary Origins and Diversification of the Mycorrhizal Mutualists.</title>
        <authorList>
            <consortium name="DOE Joint Genome Institute"/>
            <consortium name="Mycorrhizal Genomics Consortium"/>
            <person name="Kohler A."/>
            <person name="Kuo A."/>
            <person name="Nagy L.G."/>
            <person name="Floudas D."/>
            <person name="Copeland A."/>
            <person name="Barry K.W."/>
            <person name="Cichocki N."/>
            <person name="Veneault-Fourrey C."/>
            <person name="LaButti K."/>
            <person name="Lindquist E.A."/>
            <person name="Lipzen A."/>
            <person name="Lundell T."/>
            <person name="Morin E."/>
            <person name="Murat C."/>
            <person name="Riley R."/>
            <person name="Ohm R."/>
            <person name="Sun H."/>
            <person name="Tunlid A."/>
            <person name="Henrissat B."/>
            <person name="Grigoriev I.V."/>
            <person name="Hibbett D.S."/>
            <person name="Martin F."/>
        </authorList>
    </citation>
    <scope>NUCLEOTIDE SEQUENCE [LARGE SCALE GENOMIC DNA]</scope>
    <source>
        <strain evidence="3">MAFF 305830</strain>
    </source>
</reference>
<reference evidence="2 3" key="1">
    <citation type="submission" date="2014-04" db="EMBL/GenBank/DDBJ databases">
        <authorList>
            <consortium name="DOE Joint Genome Institute"/>
            <person name="Kuo A."/>
            <person name="Zuccaro A."/>
            <person name="Kohler A."/>
            <person name="Nagy L.G."/>
            <person name="Floudas D."/>
            <person name="Copeland A."/>
            <person name="Barry K.W."/>
            <person name="Cichocki N."/>
            <person name="Veneault-Fourrey C."/>
            <person name="LaButti K."/>
            <person name="Lindquist E.A."/>
            <person name="Lipzen A."/>
            <person name="Lundell T."/>
            <person name="Morin E."/>
            <person name="Murat C."/>
            <person name="Sun H."/>
            <person name="Tunlid A."/>
            <person name="Henrissat B."/>
            <person name="Grigoriev I.V."/>
            <person name="Hibbett D.S."/>
            <person name="Martin F."/>
            <person name="Nordberg H.P."/>
            <person name="Cantor M.N."/>
            <person name="Hua S.X."/>
        </authorList>
    </citation>
    <scope>NUCLEOTIDE SEQUENCE [LARGE SCALE GENOMIC DNA]</scope>
    <source>
        <strain evidence="2 3">MAFF 305830</strain>
    </source>
</reference>
<accession>A0A0C3AI47</accession>
<dbReference type="AlphaFoldDB" id="A0A0C3AI47"/>
<name>A0A0C3AI47_SERVB</name>
<dbReference type="Proteomes" id="UP000054097">
    <property type="component" value="Unassembled WGS sequence"/>
</dbReference>